<dbReference type="Proteomes" id="UP000799779">
    <property type="component" value="Unassembled WGS sequence"/>
</dbReference>
<reference evidence="2" key="1">
    <citation type="journal article" date="2020" name="Stud. Mycol.">
        <title>101 Dothideomycetes genomes: a test case for predicting lifestyles and emergence of pathogens.</title>
        <authorList>
            <person name="Haridas S."/>
            <person name="Albert R."/>
            <person name="Binder M."/>
            <person name="Bloem J."/>
            <person name="Labutti K."/>
            <person name="Salamov A."/>
            <person name="Andreopoulos B."/>
            <person name="Baker S."/>
            <person name="Barry K."/>
            <person name="Bills G."/>
            <person name="Bluhm B."/>
            <person name="Cannon C."/>
            <person name="Castanera R."/>
            <person name="Culley D."/>
            <person name="Daum C."/>
            <person name="Ezra D."/>
            <person name="Gonzalez J."/>
            <person name="Henrissat B."/>
            <person name="Kuo A."/>
            <person name="Liang C."/>
            <person name="Lipzen A."/>
            <person name="Lutzoni F."/>
            <person name="Magnuson J."/>
            <person name="Mondo S."/>
            <person name="Nolan M."/>
            <person name="Ohm R."/>
            <person name="Pangilinan J."/>
            <person name="Park H.-J."/>
            <person name="Ramirez L."/>
            <person name="Alfaro M."/>
            <person name="Sun H."/>
            <person name="Tritt A."/>
            <person name="Yoshinaga Y."/>
            <person name="Zwiers L.-H."/>
            <person name="Turgeon B."/>
            <person name="Goodwin S."/>
            <person name="Spatafora J."/>
            <person name="Crous P."/>
            <person name="Grigoriev I."/>
        </authorList>
    </citation>
    <scope>NUCLEOTIDE SEQUENCE</scope>
    <source>
        <strain evidence="2">CBS 123094</strain>
    </source>
</reference>
<dbReference type="OrthoDB" id="3945638at2759"/>
<dbReference type="EMBL" id="ML977595">
    <property type="protein sequence ID" value="KAF1999531.1"/>
    <property type="molecule type" value="Genomic_DNA"/>
</dbReference>
<sequence length="322" mass="34174">MSVTTLFLFALLREVVAAPQVTVSPYPPVSTPVLPSICGVLSNVPACPTGYKCQPYVTRYCAELEPDELCGYCTTVSPPSPPRSTTCPSGYTADYRNFCRPVTTTKTSSTSTFTCPAGYTPDYRGASYCRLLPTCASGMSQDYRGLCHSTTRSTTSTCAAGMTTDYRGLCRSPSPTPTPTTQTCSPGFVADYRGFCRTATSSSSTNPCASGSITDYRGYCRATSSPSPTPTARYSVGQRDVPVTTKPKPKTMTCDVRRGPKCADESGKRFICSSTAYCPPFIAFCPGTCVGVGTVKTPTFIVDPPPPTFIVDPPPPTGGVRV</sequence>
<protein>
    <submittedName>
        <fullName evidence="2">Uncharacterized protein</fullName>
    </submittedName>
</protein>
<gene>
    <name evidence="2" type="ORF">P154DRAFT_576982</name>
</gene>
<keyword evidence="1" id="KW-0732">Signal</keyword>
<evidence type="ECO:0000256" key="1">
    <source>
        <dbReference type="SAM" id="SignalP"/>
    </source>
</evidence>
<feature type="signal peptide" evidence="1">
    <location>
        <begin position="1"/>
        <end position="17"/>
    </location>
</feature>
<dbReference type="AlphaFoldDB" id="A0A6A5WHE0"/>
<name>A0A6A5WHE0_9PLEO</name>
<keyword evidence="3" id="KW-1185">Reference proteome</keyword>
<feature type="chain" id="PRO_5025525281" evidence="1">
    <location>
        <begin position="18"/>
        <end position="322"/>
    </location>
</feature>
<proteinExistence type="predicted"/>
<evidence type="ECO:0000313" key="2">
    <source>
        <dbReference type="EMBL" id="KAF1999531.1"/>
    </source>
</evidence>
<accession>A0A6A5WHE0</accession>
<organism evidence="2 3">
    <name type="scientific">Amniculicola lignicola CBS 123094</name>
    <dbReference type="NCBI Taxonomy" id="1392246"/>
    <lineage>
        <taxon>Eukaryota</taxon>
        <taxon>Fungi</taxon>
        <taxon>Dikarya</taxon>
        <taxon>Ascomycota</taxon>
        <taxon>Pezizomycotina</taxon>
        <taxon>Dothideomycetes</taxon>
        <taxon>Pleosporomycetidae</taxon>
        <taxon>Pleosporales</taxon>
        <taxon>Amniculicolaceae</taxon>
        <taxon>Amniculicola</taxon>
    </lineage>
</organism>
<evidence type="ECO:0000313" key="3">
    <source>
        <dbReference type="Proteomes" id="UP000799779"/>
    </source>
</evidence>